<feature type="region of interest" description="Disordered" evidence="1">
    <location>
        <begin position="1"/>
        <end position="21"/>
    </location>
</feature>
<evidence type="ECO:0000313" key="3">
    <source>
        <dbReference type="EMBL" id="GAA3547872.1"/>
    </source>
</evidence>
<dbReference type="Pfam" id="PF00583">
    <property type="entry name" value="Acetyltransf_1"/>
    <property type="match status" value="1"/>
</dbReference>
<dbReference type="InterPro" id="IPR016181">
    <property type="entry name" value="Acyl_CoA_acyltransferase"/>
</dbReference>
<evidence type="ECO:0000259" key="2">
    <source>
        <dbReference type="PROSITE" id="PS51186"/>
    </source>
</evidence>
<proteinExistence type="predicted"/>
<name>A0ABP6WAP0_9ACTN</name>
<sequence>MPAPSPQPPSSTGSPAVKTNGRVAVPLRTVDQVELRQLREDDLAAVERVSEQVFLEPGESARPPHIIQAWIGWARHLLTVDPAGCWIAVDASGIKGFALSQNRDDFWYLATYGVLPELRGTGIGKQLLDTVLAYAGERPGMFSSTTHPAATRRYRLAGFSLIPQMRMIGAVDRSTIPAITGLTEGDESDFGWMDELDTRLRGAGHGPDHAFLLTTQRLVVDRPHRGYVYIDQRARPSLLAATDAQTAQTLLWEALAASSDDTLVNCITSANEWAVDVGMAARLNLATEGYLAVRGLPAPAPYLPGGRFL</sequence>
<accession>A0ABP6WAP0</accession>
<dbReference type="SUPFAM" id="SSF55729">
    <property type="entry name" value="Acyl-CoA N-acyltransferases (Nat)"/>
    <property type="match status" value="1"/>
</dbReference>
<feature type="domain" description="N-acetyltransferase" evidence="2">
    <location>
        <begin position="33"/>
        <end position="177"/>
    </location>
</feature>
<protein>
    <recommendedName>
        <fullName evidence="2">N-acetyltransferase domain-containing protein</fullName>
    </recommendedName>
</protein>
<organism evidence="3 4">
    <name type="scientific">Kribbella ginsengisoli</name>
    <dbReference type="NCBI Taxonomy" id="363865"/>
    <lineage>
        <taxon>Bacteria</taxon>
        <taxon>Bacillati</taxon>
        <taxon>Actinomycetota</taxon>
        <taxon>Actinomycetes</taxon>
        <taxon>Propionibacteriales</taxon>
        <taxon>Kribbellaceae</taxon>
        <taxon>Kribbella</taxon>
    </lineage>
</organism>
<dbReference type="InterPro" id="IPR000182">
    <property type="entry name" value="GNAT_dom"/>
</dbReference>
<dbReference type="Gene3D" id="3.40.630.30">
    <property type="match status" value="1"/>
</dbReference>
<comment type="caution">
    <text evidence="3">The sequence shown here is derived from an EMBL/GenBank/DDBJ whole genome shotgun (WGS) entry which is preliminary data.</text>
</comment>
<keyword evidence="4" id="KW-1185">Reference proteome</keyword>
<evidence type="ECO:0000313" key="4">
    <source>
        <dbReference type="Proteomes" id="UP001501222"/>
    </source>
</evidence>
<dbReference type="PROSITE" id="PS51186">
    <property type="entry name" value="GNAT"/>
    <property type="match status" value="1"/>
</dbReference>
<dbReference type="Proteomes" id="UP001501222">
    <property type="component" value="Unassembled WGS sequence"/>
</dbReference>
<reference evidence="4" key="1">
    <citation type="journal article" date="2019" name="Int. J. Syst. Evol. Microbiol.">
        <title>The Global Catalogue of Microorganisms (GCM) 10K type strain sequencing project: providing services to taxonomists for standard genome sequencing and annotation.</title>
        <authorList>
            <consortium name="The Broad Institute Genomics Platform"/>
            <consortium name="The Broad Institute Genome Sequencing Center for Infectious Disease"/>
            <person name="Wu L."/>
            <person name="Ma J."/>
        </authorList>
    </citation>
    <scope>NUCLEOTIDE SEQUENCE [LARGE SCALE GENOMIC DNA]</scope>
    <source>
        <strain evidence="4">JCM 16928</strain>
    </source>
</reference>
<gene>
    <name evidence="3" type="ORF">GCM10022235_14500</name>
</gene>
<dbReference type="CDD" id="cd04301">
    <property type="entry name" value="NAT_SF"/>
    <property type="match status" value="1"/>
</dbReference>
<dbReference type="EMBL" id="BAABAA010000001">
    <property type="protein sequence ID" value="GAA3547872.1"/>
    <property type="molecule type" value="Genomic_DNA"/>
</dbReference>
<evidence type="ECO:0000256" key="1">
    <source>
        <dbReference type="SAM" id="MobiDB-lite"/>
    </source>
</evidence>